<evidence type="ECO:0000313" key="3">
    <source>
        <dbReference type="WBParaSite" id="SPAL_0001569800.1"/>
    </source>
</evidence>
<feature type="signal peptide" evidence="1">
    <location>
        <begin position="1"/>
        <end position="25"/>
    </location>
</feature>
<dbReference type="PANTHER" id="PTHR36520:SF4">
    <property type="entry name" value="DUF3421 DOMAIN-CONTAINING PROTEIN"/>
    <property type="match status" value="1"/>
</dbReference>
<keyword evidence="2" id="KW-1185">Reference proteome</keyword>
<dbReference type="WBParaSite" id="SPAL_0001569800.1">
    <property type="protein sequence ID" value="SPAL_0001569800.1"/>
    <property type="gene ID" value="SPAL_0001569800"/>
</dbReference>
<proteinExistence type="predicted"/>
<protein>
    <submittedName>
        <fullName evidence="3">Peptidase A1 domain-containing protein</fullName>
    </submittedName>
</protein>
<dbReference type="PANTHER" id="PTHR36520">
    <property type="entry name" value="PROTEIN CBG13000-RELATED"/>
    <property type="match status" value="1"/>
</dbReference>
<evidence type="ECO:0000313" key="2">
    <source>
        <dbReference type="Proteomes" id="UP000046392"/>
    </source>
</evidence>
<dbReference type="STRING" id="174720.A0A0N5CCU8"/>
<dbReference type="Proteomes" id="UP000046392">
    <property type="component" value="Unplaced"/>
</dbReference>
<feature type="chain" id="PRO_5005895743" evidence="1">
    <location>
        <begin position="26"/>
        <end position="495"/>
    </location>
</feature>
<sequence length="495" mass="55636">MLWQYYFLILFFLSIIFITNPQILGSQEPFFVNRDKKAQFPELITADNFPLFPFTDQFNFGIEVNPANKVAYASDINIPVPGWGNWDMDSTLYTGHINTDTRVGAMAKPTNRLNIKPETLSLLGQNPAFRAARKNAKEVLVGKLPYNYMPLRCKPPYCNPFVSFVAAGSEFEEGDDIFFIGGLDFPVPIGPSGQGVRFPLSGVVEYGTSPVSYMHGNAYNPSSPFDFTKIDNVRRRSLEPHVVNGDIKTQQFPELITADNFPLFPFTDQFNYGIEINPANKVALASDINIPVPGWGNWDLDANLYTGHINTDTRVGVQVRPTNKLGIKPETLVLLGQSPAFRAARKNAKEVLVGKMPYNYMPSKCKPPYCNPFVHFVTAGVEVEEGDDTFFIGGIDFPVPVGPNGQGVRFPLSGAFEQGTSPFAYVHAHAYNPSTPFDFTKIDNVRKSPPKKFLVDKKEDEGEENDKYHASSIKLRKKRQINIIRNLPKYYYLYY</sequence>
<organism evidence="2 3">
    <name type="scientific">Strongyloides papillosus</name>
    <name type="common">Intestinal threadworm</name>
    <dbReference type="NCBI Taxonomy" id="174720"/>
    <lineage>
        <taxon>Eukaryota</taxon>
        <taxon>Metazoa</taxon>
        <taxon>Ecdysozoa</taxon>
        <taxon>Nematoda</taxon>
        <taxon>Chromadorea</taxon>
        <taxon>Rhabditida</taxon>
        <taxon>Tylenchina</taxon>
        <taxon>Panagrolaimomorpha</taxon>
        <taxon>Strongyloidoidea</taxon>
        <taxon>Strongyloididae</taxon>
        <taxon>Strongyloides</taxon>
    </lineage>
</organism>
<reference evidence="3" key="1">
    <citation type="submission" date="2017-02" db="UniProtKB">
        <authorList>
            <consortium name="WormBaseParasite"/>
        </authorList>
    </citation>
    <scope>IDENTIFICATION</scope>
</reference>
<accession>A0A0N5CCU8</accession>
<keyword evidence="1" id="KW-0732">Signal</keyword>
<name>A0A0N5CCU8_STREA</name>
<evidence type="ECO:0000256" key="1">
    <source>
        <dbReference type="SAM" id="SignalP"/>
    </source>
</evidence>
<dbReference type="AlphaFoldDB" id="A0A0N5CCU8"/>